<dbReference type="Proteomes" id="UP000557717">
    <property type="component" value="Unassembled WGS sequence"/>
</dbReference>
<comment type="caution">
    <text evidence="1">The sequence shown here is derived from an EMBL/GenBank/DDBJ whole genome shotgun (WGS) entry which is preliminary data.</text>
</comment>
<protein>
    <submittedName>
        <fullName evidence="1">Uncharacterized protein</fullName>
    </submittedName>
</protein>
<organism evidence="1 2">
    <name type="scientific">Haloferula luteola</name>
    <dbReference type="NCBI Taxonomy" id="595692"/>
    <lineage>
        <taxon>Bacteria</taxon>
        <taxon>Pseudomonadati</taxon>
        <taxon>Verrucomicrobiota</taxon>
        <taxon>Verrucomicrobiia</taxon>
        <taxon>Verrucomicrobiales</taxon>
        <taxon>Verrucomicrobiaceae</taxon>
        <taxon>Haloferula</taxon>
    </lineage>
</organism>
<dbReference type="Gene3D" id="2.40.360.20">
    <property type="match status" value="1"/>
</dbReference>
<evidence type="ECO:0000313" key="1">
    <source>
        <dbReference type="EMBL" id="MBB5351722.1"/>
    </source>
</evidence>
<reference evidence="1 2" key="1">
    <citation type="submission" date="2020-08" db="EMBL/GenBank/DDBJ databases">
        <title>Genomic Encyclopedia of Type Strains, Phase IV (KMG-IV): sequencing the most valuable type-strain genomes for metagenomic binning, comparative biology and taxonomic classification.</title>
        <authorList>
            <person name="Goeker M."/>
        </authorList>
    </citation>
    <scope>NUCLEOTIDE SEQUENCE [LARGE SCALE GENOMIC DNA]</scope>
    <source>
        <strain evidence="1 2">YC6886</strain>
    </source>
</reference>
<gene>
    <name evidence="1" type="ORF">HNR46_001961</name>
</gene>
<dbReference type="RefSeq" id="WP_184018137.1">
    <property type="nucleotide sequence ID" value="NZ_JACHFD010000008.1"/>
</dbReference>
<name>A0A840V146_9BACT</name>
<accession>A0A840V146</accession>
<dbReference type="EMBL" id="JACHFD010000008">
    <property type="protein sequence ID" value="MBB5351722.1"/>
    <property type="molecule type" value="Genomic_DNA"/>
</dbReference>
<sequence>MKNAILIPVAAAFSISLCQCKKATEIAADSPPSDTADLRQDPLYQADLPLLAPQIGDVWKYHVTVLNPKDARTGQPVRAEFERTRTYIGEISVGDDSFQAFEVQSGTSPIVRELVHITDDRILIAGQGRRGPNGETLQPVLLEKPVPFFNAGLHGGEGSPVTVFADDESLWRSTRAIGRETLTVPAGTFTQAVRLQMLGQDQEISLQRTYWFAPGCGILKEDTLRESKGVTLFRETQELTELPASLRNRMDPAPAMPATSP</sequence>
<keyword evidence="2" id="KW-1185">Reference proteome</keyword>
<proteinExistence type="predicted"/>
<evidence type="ECO:0000313" key="2">
    <source>
        <dbReference type="Proteomes" id="UP000557717"/>
    </source>
</evidence>
<dbReference type="AlphaFoldDB" id="A0A840V146"/>